<dbReference type="AlphaFoldDB" id="A0A6G0HHX2"/>
<feature type="compositionally biased region" description="Polar residues" evidence="3">
    <location>
        <begin position="364"/>
        <end position="373"/>
    </location>
</feature>
<reference evidence="5 6" key="1">
    <citation type="submission" date="2019-07" db="EMBL/GenBank/DDBJ databases">
        <title>Chromosome genome assembly for large yellow croaker.</title>
        <authorList>
            <person name="Xiao S."/>
        </authorList>
    </citation>
    <scope>NUCLEOTIDE SEQUENCE [LARGE SCALE GENOMIC DNA]</scope>
    <source>
        <strain evidence="5">JMULYC20181020</strain>
        <tissue evidence="5">Muscle</tissue>
    </source>
</reference>
<evidence type="ECO:0000256" key="2">
    <source>
        <dbReference type="ARBA" id="ARBA00022840"/>
    </source>
</evidence>
<dbReference type="SUPFAM" id="SSF56112">
    <property type="entry name" value="Protein kinase-like (PK-like)"/>
    <property type="match status" value="1"/>
</dbReference>
<evidence type="ECO:0000313" key="6">
    <source>
        <dbReference type="Proteomes" id="UP000424527"/>
    </source>
</evidence>
<dbReference type="Gene3D" id="1.10.510.10">
    <property type="entry name" value="Transferase(Phosphotransferase) domain 1"/>
    <property type="match status" value="1"/>
</dbReference>
<keyword evidence="5" id="KW-0808">Transferase</keyword>
<feature type="region of interest" description="Disordered" evidence="3">
    <location>
        <begin position="364"/>
        <end position="384"/>
    </location>
</feature>
<keyword evidence="5" id="KW-0418">Kinase</keyword>
<dbReference type="SMART" id="SM00220">
    <property type="entry name" value="S_TKc"/>
    <property type="match status" value="1"/>
</dbReference>
<dbReference type="GO" id="GO:0036498">
    <property type="term" value="P:IRE1-mediated unfolded protein response"/>
    <property type="evidence" value="ECO:0007669"/>
    <property type="project" value="TreeGrafter"/>
</dbReference>
<gene>
    <name evidence="5" type="ORF">D5F01_LYC23498</name>
</gene>
<dbReference type="InterPro" id="IPR011009">
    <property type="entry name" value="Kinase-like_dom_sf"/>
</dbReference>
<dbReference type="Pfam" id="PF06479">
    <property type="entry name" value="Ribonuc_2-5A"/>
    <property type="match status" value="1"/>
</dbReference>
<dbReference type="GO" id="GO:0006397">
    <property type="term" value="P:mRNA processing"/>
    <property type="evidence" value="ECO:0007669"/>
    <property type="project" value="InterPro"/>
</dbReference>
<dbReference type="InterPro" id="IPR010513">
    <property type="entry name" value="KEN_dom"/>
</dbReference>
<dbReference type="Gene3D" id="1.20.1440.180">
    <property type="entry name" value="KEN domain"/>
    <property type="match status" value="1"/>
</dbReference>
<dbReference type="GO" id="GO:0070059">
    <property type="term" value="P:intrinsic apoptotic signaling pathway in response to endoplasmic reticulum stress"/>
    <property type="evidence" value="ECO:0007669"/>
    <property type="project" value="TreeGrafter"/>
</dbReference>
<accession>A0A6G0HHX2</accession>
<organism evidence="5 6">
    <name type="scientific">Larimichthys crocea</name>
    <name type="common">Large yellow croaker</name>
    <name type="synonym">Pseudosciaena crocea</name>
    <dbReference type="NCBI Taxonomy" id="215358"/>
    <lineage>
        <taxon>Eukaryota</taxon>
        <taxon>Metazoa</taxon>
        <taxon>Chordata</taxon>
        <taxon>Craniata</taxon>
        <taxon>Vertebrata</taxon>
        <taxon>Euteleostomi</taxon>
        <taxon>Actinopterygii</taxon>
        <taxon>Neopterygii</taxon>
        <taxon>Teleostei</taxon>
        <taxon>Neoteleostei</taxon>
        <taxon>Acanthomorphata</taxon>
        <taxon>Eupercaria</taxon>
        <taxon>Sciaenidae</taxon>
        <taxon>Larimichthys</taxon>
    </lineage>
</organism>
<dbReference type="PANTHER" id="PTHR13954">
    <property type="entry name" value="IRE1-RELATED"/>
    <property type="match status" value="1"/>
</dbReference>
<evidence type="ECO:0000313" key="5">
    <source>
        <dbReference type="EMBL" id="KAE8278586.1"/>
    </source>
</evidence>
<keyword evidence="1" id="KW-0547">Nucleotide-binding</keyword>
<keyword evidence="2" id="KW-0067">ATP-binding</keyword>
<evidence type="ECO:0000256" key="1">
    <source>
        <dbReference type="ARBA" id="ARBA00022741"/>
    </source>
</evidence>
<dbReference type="Proteomes" id="UP000424527">
    <property type="component" value="Unassembled WGS sequence"/>
</dbReference>
<name>A0A6G0HHX2_LARCR</name>
<dbReference type="GO" id="GO:1990604">
    <property type="term" value="C:IRE1-TRAF2-ASK1 complex"/>
    <property type="evidence" value="ECO:0007669"/>
    <property type="project" value="TreeGrafter"/>
</dbReference>
<dbReference type="InterPro" id="IPR045133">
    <property type="entry name" value="IRE1/2-like"/>
</dbReference>
<dbReference type="InterPro" id="IPR000719">
    <property type="entry name" value="Prot_kinase_dom"/>
</dbReference>
<comment type="caution">
    <text evidence="5">The sequence shown here is derived from an EMBL/GenBank/DDBJ whole genome shotgun (WGS) entry which is preliminary data.</text>
</comment>
<sequence length="384" mass="44023">MFKLNIFPHLQRTALLTETHINNNQKKLKKARVESSPEEVFTTFYRDMLQEHPQTLLTMTETLFSETGPNADLGFIKWLKDTENRNTYIAGVAKEYIKLKDVDKKKLVFQMLDGLKALHCQNPPIFHGHLKPQNTLIDVNRKARLAGFGKSRRLPTGKTTLPTGSVETKEADIKMAGMLIYYIYTGGDQPFGVVPCDNIDVKDALAKDLIKMMIDAEPQKRPKVEECLNHPLFWSKERRLNYLKEVGNRKEVEDCRKPIKDDKLISSMNECVGKGSFTEWEEEFPSELVENLRGSRYPDNMLGLLRFTRNVYQHHFEEAAKLDPVSMFPRLFECAYLLAKRQGWNSEPLLKQMLITSDDFTASDAETATNSDGPTKLSVEESQP</sequence>
<dbReference type="GO" id="GO:0004521">
    <property type="term" value="F:RNA endonuclease activity"/>
    <property type="evidence" value="ECO:0007669"/>
    <property type="project" value="InterPro"/>
</dbReference>
<proteinExistence type="predicted"/>
<dbReference type="InterPro" id="IPR038357">
    <property type="entry name" value="KEN_sf"/>
</dbReference>
<dbReference type="GO" id="GO:0051082">
    <property type="term" value="F:unfolded protein binding"/>
    <property type="evidence" value="ECO:0007669"/>
    <property type="project" value="TreeGrafter"/>
</dbReference>
<protein>
    <submittedName>
        <fullName evidence="5">Serine/threonine-protein kinase/endoribonuclease ire-1</fullName>
    </submittedName>
</protein>
<keyword evidence="6" id="KW-1185">Reference proteome</keyword>
<dbReference type="EMBL" id="REGW02000024">
    <property type="protein sequence ID" value="KAE8278586.1"/>
    <property type="molecule type" value="Genomic_DNA"/>
</dbReference>
<feature type="domain" description="Protein kinase" evidence="4">
    <location>
        <begin position="1"/>
        <end position="233"/>
    </location>
</feature>
<dbReference type="PROSITE" id="PS50011">
    <property type="entry name" value="PROTEIN_KINASE_DOM"/>
    <property type="match status" value="1"/>
</dbReference>
<dbReference type="PANTHER" id="PTHR13954:SF28">
    <property type="match status" value="1"/>
</dbReference>
<evidence type="ECO:0000259" key="4">
    <source>
        <dbReference type="PROSITE" id="PS50011"/>
    </source>
</evidence>
<dbReference type="GO" id="GO:0005524">
    <property type="term" value="F:ATP binding"/>
    <property type="evidence" value="ECO:0007669"/>
    <property type="project" value="UniProtKB-KW"/>
</dbReference>
<dbReference type="GO" id="GO:0004674">
    <property type="term" value="F:protein serine/threonine kinase activity"/>
    <property type="evidence" value="ECO:0007669"/>
    <property type="project" value="InterPro"/>
</dbReference>
<evidence type="ECO:0000256" key="3">
    <source>
        <dbReference type="SAM" id="MobiDB-lite"/>
    </source>
</evidence>